<dbReference type="AlphaFoldDB" id="A0A9X3X1C3"/>
<dbReference type="Proteomes" id="UP001151081">
    <property type="component" value="Unassembled WGS sequence"/>
</dbReference>
<proteinExistence type="predicted"/>
<comment type="caution">
    <text evidence="2">The sequence shown here is derived from an EMBL/GenBank/DDBJ whole genome shotgun (WGS) entry which is preliminary data.</text>
</comment>
<organism evidence="2 3">
    <name type="scientific">Polyangium jinanense</name>
    <dbReference type="NCBI Taxonomy" id="2829994"/>
    <lineage>
        <taxon>Bacteria</taxon>
        <taxon>Pseudomonadati</taxon>
        <taxon>Myxococcota</taxon>
        <taxon>Polyangia</taxon>
        <taxon>Polyangiales</taxon>
        <taxon>Polyangiaceae</taxon>
        <taxon>Polyangium</taxon>
    </lineage>
</organism>
<feature type="compositionally biased region" description="Gly residues" evidence="1">
    <location>
        <begin position="783"/>
        <end position="850"/>
    </location>
</feature>
<evidence type="ECO:0000313" key="3">
    <source>
        <dbReference type="Proteomes" id="UP001151081"/>
    </source>
</evidence>
<name>A0A9X3X1C3_9BACT</name>
<dbReference type="EMBL" id="JAGTJJ010000007">
    <property type="protein sequence ID" value="MDC3982317.1"/>
    <property type="molecule type" value="Genomic_DNA"/>
</dbReference>
<evidence type="ECO:0000313" key="2">
    <source>
        <dbReference type="EMBL" id="MDC3982317.1"/>
    </source>
</evidence>
<dbReference type="RefSeq" id="WP_272420816.1">
    <property type="nucleotide sequence ID" value="NZ_JAGTJJ010000007.1"/>
</dbReference>
<gene>
    <name evidence="2" type="ORF">KEG57_17500</name>
</gene>
<reference evidence="2 3" key="1">
    <citation type="submission" date="2021-04" db="EMBL/GenBank/DDBJ databases">
        <title>Genome analysis of Polyangium sp.</title>
        <authorList>
            <person name="Li Y."/>
            <person name="Wang J."/>
        </authorList>
    </citation>
    <scope>NUCLEOTIDE SEQUENCE [LARGE SCALE GENOMIC DNA]</scope>
    <source>
        <strain evidence="2 3">SDU14</strain>
    </source>
</reference>
<feature type="region of interest" description="Disordered" evidence="1">
    <location>
        <begin position="780"/>
        <end position="850"/>
    </location>
</feature>
<evidence type="ECO:0008006" key="4">
    <source>
        <dbReference type="Google" id="ProtNLM"/>
    </source>
</evidence>
<sequence length="937" mass="93130">MARQRFLSLSSGLGALILAFVGAGARLPDAGPSAARVVSPGIPLDAPAYGPSKGKQATPAVAYDGTNWLVVWEHHAADGFSSGLRGVLVGPSGAPLDPQGFEIEPSVGYNFAPAAAWDGANWVVAWESGVPGDGTNWDIRARRFGPTGTPLGDSFVLGGATNAQRAPAIAAANSRVLVVWEDFRNGTSNDIFGARLLSNGVLLDPLGLSIGAATNEQSRPAVAWDGTSFVVAWQDYRSGTNQDVYAARVTPAGVVLDPAGIVVSTVAGSQMYPSVASNGMSSLVVWRDYRSGSSYDIYGARIDPNGTVLDAAGVLVSAASGSQRYPQIAWDGVNFVAVWEDLRNGGGVYDLYATRVDSQGTVLDPAGFAVIKGGTDDLSVALAPGATHTLAVWDVDRDNRDIVGARISQGGTAVDTPPALLSTAPNEERIGDAAFDGTNWFVVWADSRNGESVIAGVRVSPAGAVLDASAILIATGQGPVADPRVAFDGKNHLVVWTDRRTMQNQSDVYAARVTPAGAVLDPGGFPVATGTSSQQSPSVASTGSAWLVAWLDDRTGATAWDIYGARVSPFGAVQDPQGFPITTAPGSQYISDMASNGSLYLAVATDHRNDTTGDVYAFRIDPSGVVLDAAGIPVSVAPNAQTSPSVGLDGKDFLVVWSDDRAATAPDIHAARVTAAGVVLDPDSLVLAATPSAERAPSVAFDGARHVVTYSIASDSANDIAGLRLHTDGTPVDAMPFVISAEPAEENPSIACAGPPGSVLVAYGAQDDVTDRIRVRARVVTDDGGGGAGGAGGGSGGGGGGGSGGGSGGAGAGGSGGAGGNGGAGAGGSAGAGAGGSGGAGAGGAGGGSGGAGGTGGIAGNGGAGGSAGAGGEGGLGGMGGGASSGGGDRPSGPILVDDGCGCRMTDDASGTSPALLSLAALFLLRRRRIERKLRSA</sequence>
<accession>A0A9X3X1C3</accession>
<keyword evidence="3" id="KW-1185">Reference proteome</keyword>
<evidence type="ECO:0000256" key="1">
    <source>
        <dbReference type="SAM" id="MobiDB-lite"/>
    </source>
</evidence>
<protein>
    <recommendedName>
        <fullName evidence="4">MYXO-CTERM domain-containing protein</fullName>
    </recommendedName>
</protein>